<proteinExistence type="predicted"/>
<dbReference type="RefSeq" id="WP_109350121.1">
    <property type="nucleotide sequence ID" value="NZ_BJUE01000094.1"/>
</dbReference>
<dbReference type="EMBL" id="SNZG01000024">
    <property type="protein sequence ID" value="TDR36577.1"/>
    <property type="molecule type" value="Genomic_DNA"/>
</dbReference>
<sequence>MQSFVRVFKSRDLEIFQFLRNRNVVSYIVVEDTRKPLSDADKKIDPFCYMDEEDIDKILNVFKITFASDLELSEEDRLFLTNFFNDLLNITNLTTMIFKSIVVNDLFNHEFRVDTIPFFNRLLECLKSDVYLDEHEIEDSNWMYLSQD</sequence>
<dbReference type="Proteomes" id="UP000254330">
    <property type="component" value="Unassembled WGS sequence"/>
</dbReference>
<reference evidence="1 3" key="1">
    <citation type="submission" date="2018-06" db="EMBL/GenBank/DDBJ databases">
        <authorList>
            <consortium name="Pathogen Informatics"/>
            <person name="Doyle S."/>
        </authorList>
    </citation>
    <scope>NUCLEOTIDE SEQUENCE [LARGE SCALE GENOMIC DNA]</scope>
    <source>
        <strain evidence="1 3">NCTC10597</strain>
    </source>
</reference>
<evidence type="ECO:0000313" key="4">
    <source>
        <dbReference type="Proteomes" id="UP000294641"/>
    </source>
</evidence>
<name>A0A8B4Q9L0_9BACL</name>
<keyword evidence="4" id="KW-1185">Reference proteome</keyword>
<evidence type="ECO:0000313" key="3">
    <source>
        <dbReference type="Proteomes" id="UP000254330"/>
    </source>
</evidence>
<gene>
    <name evidence="2" type="ORF">DFR61_12441</name>
    <name evidence="1" type="ORF">NCTC10597_01033</name>
</gene>
<dbReference type="OrthoDB" id="2455960at2"/>
<evidence type="ECO:0000313" key="2">
    <source>
        <dbReference type="EMBL" id="TDR36577.1"/>
    </source>
</evidence>
<evidence type="ECO:0000313" key="1">
    <source>
        <dbReference type="EMBL" id="STX09361.1"/>
    </source>
</evidence>
<dbReference type="EMBL" id="UGNP01000001">
    <property type="protein sequence ID" value="STX09361.1"/>
    <property type="molecule type" value="Genomic_DNA"/>
</dbReference>
<dbReference type="AlphaFoldDB" id="A0A8B4Q9L0"/>
<organism evidence="1 3">
    <name type="scientific">Kurthia zopfii</name>
    <dbReference type="NCBI Taxonomy" id="1650"/>
    <lineage>
        <taxon>Bacteria</taxon>
        <taxon>Bacillati</taxon>
        <taxon>Bacillota</taxon>
        <taxon>Bacilli</taxon>
        <taxon>Bacillales</taxon>
        <taxon>Caryophanaceae</taxon>
        <taxon>Kurthia</taxon>
    </lineage>
</organism>
<dbReference type="Proteomes" id="UP000294641">
    <property type="component" value="Unassembled WGS sequence"/>
</dbReference>
<comment type="caution">
    <text evidence="1">The sequence shown here is derived from an EMBL/GenBank/DDBJ whole genome shotgun (WGS) entry which is preliminary data.</text>
</comment>
<reference evidence="2 4" key="2">
    <citation type="submission" date="2019-03" db="EMBL/GenBank/DDBJ databases">
        <title>Genomic Encyclopedia of Type Strains, Phase IV (KMG-IV): sequencing the most valuable type-strain genomes for metagenomic binning, comparative biology and taxonomic classification.</title>
        <authorList>
            <person name="Goeker M."/>
        </authorList>
    </citation>
    <scope>NUCLEOTIDE SEQUENCE [LARGE SCALE GENOMIC DNA]</scope>
    <source>
        <strain evidence="2 4">DSM 20580</strain>
    </source>
</reference>
<accession>A0A8B4Q9L0</accession>
<protein>
    <recommendedName>
        <fullName evidence="5">Terpene synthase</fullName>
    </recommendedName>
</protein>
<evidence type="ECO:0008006" key="5">
    <source>
        <dbReference type="Google" id="ProtNLM"/>
    </source>
</evidence>